<feature type="compositionally biased region" description="Basic and acidic residues" evidence="1">
    <location>
        <begin position="252"/>
        <end position="268"/>
    </location>
</feature>
<name>A0A543FPM5_9PSEU</name>
<feature type="compositionally biased region" description="Basic and acidic residues" evidence="1">
    <location>
        <begin position="625"/>
        <end position="635"/>
    </location>
</feature>
<gene>
    <name evidence="2" type="ORF">FB388_7225</name>
</gene>
<keyword evidence="3" id="KW-1185">Reference proteome</keyword>
<dbReference type="OrthoDB" id="5168860at2"/>
<dbReference type="Proteomes" id="UP000319818">
    <property type="component" value="Unassembled WGS sequence"/>
</dbReference>
<feature type="compositionally biased region" description="Basic and acidic residues" evidence="1">
    <location>
        <begin position="468"/>
        <end position="486"/>
    </location>
</feature>
<evidence type="ECO:0000313" key="2">
    <source>
        <dbReference type="EMBL" id="TQM35783.1"/>
    </source>
</evidence>
<feature type="compositionally biased region" description="Pro residues" evidence="1">
    <location>
        <begin position="380"/>
        <end position="394"/>
    </location>
</feature>
<comment type="caution">
    <text evidence="2">The sequence shown here is derived from an EMBL/GenBank/DDBJ whole genome shotgun (WGS) entry which is preliminary data.</text>
</comment>
<feature type="compositionally biased region" description="Basic and acidic residues" evidence="1">
    <location>
        <begin position="511"/>
        <end position="533"/>
    </location>
</feature>
<sequence length="690" mass="74804">MEDPTSDTTHDLLLALAGRVDDDLLRWARELVALGEDARAVEMLTASLVAARAVLPPQVRSALVAAARTARTDLGPAAALPPPQPETGTEHRFAAPRHDDPVAGAVRDFPARPLTGCSVLLARRLTPAGAAPGPLPHPVVVVRVHDHTRRADVLAYQLGAALERAGAPASVEVLPANGPAPAYHAAALQAAVELRSEVTDDRPWRPAPQAQPQLAPPVERHAFAPPADRPPRRFVPEPHPLAPEPPAPSARYRSEPVRTEEREPRDDDATPTDDSATATARLQAAGEREPEEAPAAPFGSENGHLLDDEHDEDEHDEHDEHDDDHADEDTDDEGDEDDLPGGYARSSRYADDDTDDEVDRHDGDDGDDDPAARTEEEAFPEPPSPHPLAAPRPLPVRDESRSTPPPTPLPSRGSRPRPTVTPISRAASHPIPLGRRTGPDSAPQPVADHRPPLRPVEDDHDDAIEPPADERPELPEEPPPPRRDTPAFESLSDPLNGPLNRPLLAPLLDPTRPEDDLFAVPEKRPEPAARPTDDEWSQEWLSGAWAMAPSALEEPAATRAEPEPAPEPDPEPEPEPLDDAEPGRPAPRPVPRAAARHRFLDDPPQNGSSSDDYRSEDPGDEEPDRDGQDREDLGLRPESIARLSDADRQLLARLQAELLEGRRQRIARRITNGAPTNGSSHRGSPPDYDD</sequence>
<evidence type="ECO:0000256" key="1">
    <source>
        <dbReference type="SAM" id="MobiDB-lite"/>
    </source>
</evidence>
<feature type="region of interest" description="Disordered" evidence="1">
    <location>
        <begin position="667"/>
        <end position="690"/>
    </location>
</feature>
<accession>A0A543FPM5</accession>
<protein>
    <submittedName>
        <fullName evidence="2">Uncharacterized protein</fullName>
    </submittedName>
</protein>
<feature type="region of interest" description="Disordered" evidence="1">
    <location>
        <begin position="197"/>
        <end position="644"/>
    </location>
</feature>
<dbReference type="EMBL" id="VFPH01000003">
    <property type="protein sequence ID" value="TQM35783.1"/>
    <property type="molecule type" value="Genomic_DNA"/>
</dbReference>
<feature type="compositionally biased region" description="Pro residues" evidence="1">
    <location>
        <begin position="237"/>
        <end position="248"/>
    </location>
</feature>
<evidence type="ECO:0000313" key="3">
    <source>
        <dbReference type="Proteomes" id="UP000319818"/>
    </source>
</evidence>
<reference evidence="2 3" key="1">
    <citation type="submission" date="2019-06" db="EMBL/GenBank/DDBJ databases">
        <title>Sequencing the genomes of 1000 actinobacteria strains.</title>
        <authorList>
            <person name="Klenk H.-P."/>
        </authorList>
    </citation>
    <scope>NUCLEOTIDE SEQUENCE [LARGE SCALE GENOMIC DNA]</scope>
    <source>
        <strain evidence="2 3">DSM 45511</strain>
    </source>
</reference>
<feature type="compositionally biased region" description="Acidic residues" evidence="1">
    <location>
        <begin position="308"/>
        <end position="339"/>
    </location>
</feature>
<dbReference type="RefSeq" id="WP_142107087.1">
    <property type="nucleotide sequence ID" value="NZ_VFPH01000003.1"/>
</dbReference>
<dbReference type="AlphaFoldDB" id="A0A543FPM5"/>
<feature type="compositionally biased region" description="Basic and acidic residues" evidence="1">
    <location>
        <begin position="447"/>
        <end position="457"/>
    </location>
</feature>
<feature type="compositionally biased region" description="Polar residues" evidence="1">
    <location>
        <begin position="673"/>
        <end position="682"/>
    </location>
</feature>
<proteinExistence type="predicted"/>
<organism evidence="2 3">
    <name type="scientific">Pseudonocardia cypriaca</name>
    <dbReference type="NCBI Taxonomy" id="882449"/>
    <lineage>
        <taxon>Bacteria</taxon>
        <taxon>Bacillati</taxon>
        <taxon>Actinomycetota</taxon>
        <taxon>Actinomycetes</taxon>
        <taxon>Pseudonocardiales</taxon>
        <taxon>Pseudonocardiaceae</taxon>
        <taxon>Pseudonocardia</taxon>
    </lineage>
</organism>
<feature type="compositionally biased region" description="Acidic residues" evidence="1">
    <location>
        <begin position="564"/>
        <end position="580"/>
    </location>
</feature>
<feature type="compositionally biased region" description="Low complexity" evidence="1">
    <location>
        <begin position="207"/>
        <end position="217"/>
    </location>
</feature>